<feature type="compositionally biased region" description="Pro residues" evidence="1">
    <location>
        <begin position="106"/>
        <end position="121"/>
    </location>
</feature>
<proteinExistence type="predicted"/>
<feature type="domain" description="SH3b" evidence="3">
    <location>
        <begin position="242"/>
        <end position="291"/>
    </location>
</feature>
<feature type="region of interest" description="Disordered" evidence="1">
    <location>
        <begin position="209"/>
        <end position="229"/>
    </location>
</feature>
<keyword evidence="2" id="KW-0732">Signal</keyword>
<feature type="compositionally biased region" description="Pro residues" evidence="1">
    <location>
        <begin position="213"/>
        <end position="227"/>
    </location>
</feature>
<feature type="signal peptide" evidence="2">
    <location>
        <begin position="1"/>
        <end position="24"/>
    </location>
</feature>
<evidence type="ECO:0000256" key="1">
    <source>
        <dbReference type="SAM" id="MobiDB-lite"/>
    </source>
</evidence>
<evidence type="ECO:0000256" key="2">
    <source>
        <dbReference type="SAM" id="SignalP"/>
    </source>
</evidence>
<dbReference type="Proteomes" id="UP000199071">
    <property type="component" value="Unassembled WGS sequence"/>
</dbReference>
<dbReference type="STRING" id="665467.SAMN02982931_03256"/>
<dbReference type="AlphaFoldDB" id="A0A1G6DE33"/>
<evidence type="ECO:0000313" key="4">
    <source>
        <dbReference type="EMBL" id="SDB43388.1"/>
    </source>
</evidence>
<keyword evidence="5" id="KW-1185">Reference proteome</keyword>
<organism evidence="4 5">
    <name type="scientific">Bauldia litoralis</name>
    <dbReference type="NCBI Taxonomy" id="665467"/>
    <lineage>
        <taxon>Bacteria</taxon>
        <taxon>Pseudomonadati</taxon>
        <taxon>Pseudomonadota</taxon>
        <taxon>Alphaproteobacteria</taxon>
        <taxon>Hyphomicrobiales</taxon>
        <taxon>Kaistiaceae</taxon>
        <taxon>Bauldia</taxon>
    </lineage>
</organism>
<feature type="chain" id="PRO_5011769443" evidence="2">
    <location>
        <begin position="25"/>
        <end position="312"/>
    </location>
</feature>
<dbReference type="Gene3D" id="2.30.30.40">
    <property type="entry name" value="SH3 Domains"/>
    <property type="match status" value="1"/>
</dbReference>
<evidence type="ECO:0000259" key="3">
    <source>
        <dbReference type="Pfam" id="PF08239"/>
    </source>
</evidence>
<dbReference type="InterPro" id="IPR003646">
    <property type="entry name" value="SH3-like_bac-type"/>
</dbReference>
<evidence type="ECO:0000313" key="5">
    <source>
        <dbReference type="Proteomes" id="UP000199071"/>
    </source>
</evidence>
<feature type="region of interest" description="Disordered" evidence="1">
    <location>
        <begin position="101"/>
        <end position="136"/>
    </location>
</feature>
<sequence length="312" mass="33132">MRNAAPQLILGLAGLLMLSGGAAAQSRQFDCGGGAFVSVTVSGPNSVVAGPLDGQMMTLFQSPNNPMHFINGDYGVVLSPDQTRVQVEVPEDAGRICVFGAAANNQPPPAPPRPQPPPPPQQRQQQATGQGPSRQFFCGEDSFVTVTVSGPNTILAGPIDGMMMTMQQDPNRPMDFFFQDYGLTISPDQLHIDIDIPDFGRIGCQFGAGAGVPQPPPPTATPQPQPPAQAAGFPIAARSWGGTVRAGPGVNFQKIASLPEGEQITVLEQVDAPFFQERPWFRISFRGQTGFHWGGIICPIGRPVPGMYEVCN</sequence>
<gene>
    <name evidence="4" type="ORF">SAMN02982931_03256</name>
</gene>
<dbReference type="OrthoDB" id="8457000at2"/>
<reference evidence="4 5" key="1">
    <citation type="submission" date="2016-10" db="EMBL/GenBank/DDBJ databases">
        <authorList>
            <person name="de Groot N.N."/>
        </authorList>
    </citation>
    <scope>NUCLEOTIDE SEQUENCE [LARGE SCALE GENOMIC DNA]</scope>
    <source>
        <strain evidence="4 5">ATCC 35022</strain>
    </source>
</reference>
<protein>
    <submittedName>
        <fullName evidence="4">SH3 domain-containing protein</fullName>
    </submittedName>
</protein>
<dbReference type="EMBL" id="FMXQ01000007">
    <property type="protein sequence ID" value="SDB43388.1"/>
    <property type="molecule type" value="Genomic_DNA"/>
</dbReference>
<dbReference type="RefSeq" id="WP_139167864.1">
    <property type="nucleotide sequence ID" value="NZ_FMXQ01000007.1"/>
</dbReference>
<accession>A0A1G6DE33</accession>
<name>A0A1G6DE33_9HYPH</name>
<dbReference type="Pfam" id="PF08239">
    <property type="entry name" value="SH3_3"/>
    <property type="match status" value="1"/>
</dbReference>